<keyword evidence="1" id="KW-0472">Membrane</keyword>
<feature type="transmembrane region" description="Helical" evidence="1">
    <location>
        <begin position="20"/>
        <end position="39"/>
    </location>
</feature>
<sequence>MLLAIPFAPLVGAHHVSAEGFAAYLCGCVAVLSIVRMLARGGIKSIEVPAPGFRRYLSILYRMFDAVLFLTLAYHGHFIVASLVGMVLAMQLCALSVVVSIETELKNSLRKTTGDGEGAPAEPTAVSDLSARIDSLSASVANNTAAIHAEQVARMASQAQPA</sequence>
<name>A0A3N8S2G0_9BURK</name>
<evidence type="ECO:0000256" key="1">
    <source>
        <dbReference type="SAM" id="Phobius"/>
    </source>
</evidence>
<dbReference type="AlphaFoldDB" id="A0A3N8S2G0"/>
<proteinExistence type="predicted"/>
<keyword evidence="1" id="KW-1133">Transmembrane helix</keyword>
<protein>
    <submittedName>
        <fullName evidence="2">Uncharacterized protein</fullName>
    </submittedName>
</protein>
<comment type="caution">
    <text evidence="2">The sequence shown here is derived from an EMBL/GenBank/DDBJ whole genome shotgun (WGS) entry which is preliminary data.</text>
</comment>
<reference evidence="2 3" key="1">
    <citation type="submission" date="2018-08" db="EMBL/GenBank/DDBJ databases">
        <title>Comparative analysis of Burkholderia isolates from Puerto Rico.</title>
        <authorList>
            <person name="Hall C."/>
            <person name="Sahl J."/>
            <person name="Wagner D."/>
        </authorList>
    </citation>
    <scope>NUCLEOTIDE SEQUENCE [LARGE SCALE GENOMIC DNA]</scope>
    <source>
        <strain evidence="2 3">Bp9001</strain>
    </source>
</reference>
<evidence type="ECO:0000313" key="3">
    <source>
        <dbReference type="Proteomes" id="UP000269271"/>
    </source>
</evidence>
<feature type="transmembrane region" description="Helical" evidence="1">
    <location>
        <begin position="83"/>
        <end position="101"/>
    </location>
</feature>
<feature type="transmembrane region" description="Helical" evidence="1">
    <location>
        <begin position="59"/>
        <end position="77"/>
    </location>
</feature>
<dbReference type="EMBL" id="QTQX01000013">
    <property type="protein sequence ID" value="RQT26099.1"/>
    <property type="molecule type" value="Genomic_DNA"/>
</dbReference>
<evidence type="ECO:0000313" key="2">
    <source>
        <dbReference type="EMBL" id="RQT26099.1"/>
    </source>
</evidence>
<dbReference type="Proteomes" id="UP000269271">
    <property type="component" value="Unassembled WGS sequence"/>
</dbReference>
<accession>A0A3N8S2G0</accession>
<keyword evidence="1" id="KW-0812">Transmembrane</keyword>
<organism evidence="2 3">
    <name type="scientific">Burkholderia contaminans</name>
    <dbReference type="NCBI Taxonomy" id="488447"/>
    <lineage>
        <taxon>Bacteria</taxon>
        <taxon>Pseudomonadati</taxon>
        <taxon>Pseudomonadota</taxon>
        <taxon>Betaproteobacteria</taxon>
        <taxon>Burkholderiales</taxon>
        <taxon>Burkholderiaceae</taxon>
        <taxon>Burkholderia</taxon>
        <taxon>Burkholderia cepacia complex</taxon>
    </lineage>
</organism>
<gene>
    <name evidence="2" type="ORF">DF037_20635</name>
</gene>